<organism evidence="8 9">
    <name type="scientific">Pseudohongiella acticola</name>
    <dbReference type="NCBI Taxonomy" id="1524254"/>
    <lineage>
        <taxon>Bacteria</taxon>
        <taxon>Pseudomonadati</taxon>
        <taxon>Pseudomonadota</taxon>
        <taxon>Gammaproteobacteria</taxon>
        <taxon>Pseudomonadales</taxon>
        <taxon>Pseudohongiellaceae</taxon>
        <taxon>Pseudohongiella</taxon>
    </lineage>
</organism>
<gene>
    <name evidence="6" type="primary">mtnB</name>
    <name evidence="8" type="ORF">PHACT_12290</name>
</gene>
<keyword evidence="2 6" id="KW-0479">Metal-binding</keyword>
<dbReference type="AlphaFoldDB" id="A0A1E8CGV0"/>
<dbReference type="Proteomes" id="UP000175669">
    <property type="component" value="Unassembled WGS sequence"/>
</dbReference>
<accession>A0A1E8CGV0</accession>
<keyword evidence="4 6" id="KW-0486">Methionine biosynthesis</keyword>
<protein>
    <recommendedName>
        <fullName evidence="6">Methylthioribulose-1-phosphate dehydratase</fullName>
        <shortName evidence="6">MTRu-1-P dehydratase</shortName>
        <ecNumber evidence="6">4.2.1.109</ecNumber>
    </recommendedName>
</protein>
<dbReference type="InterPro" id="IPR017714">
    <property type="entry name" value="MethylthioRu-1-P_deHdtase_MtnB"/>
</dbReference>
<dbReference type="PANTHER" id="PTHR10640">
    <property type="entry name" value="METHYLTHIORIBULOSE-1-PHOSPHATE DEHYDRATASE"/>
    <property type="match status" value="1"/>
</dbReference>
<dbReference type="Gene3D" id="3.40.225.10">
    <property type="entry name" value="Class II aldolase/adducin N-terminal domain"/>
    <property type="match status" value="1"/>
</dbReference>
<evidence type="ECO:0000256" key="4">
    <source>
        <dbReference type="ARBA" id="ARBA00023167"/>
    </source>
</evidence>
<evidence type="ECO:0000256" key="2">
    <source>
        <dbReference type="ARBA" id="ARBA00022723"/>
    </source>
</evidence>
<comment type="cofactor">
    <cofactor evidence="6">
        <name>Zn(2+)</name>
        <dbReference type="ChEBI" id="CHEBI:29105"/>
    </cofactor>
    <text evidence="6">Binds 1 zinc ion per subunit.</text>
</comment>
<proteinExistence type="inferred from homology"/>
<evidence type="ECO:0000256" key="3">
    <source>
        <dbReference type="ARBA" id="ARBA00022833"/>
    </source>
</evidence>
<evidence type="ECO:0000256" key="6">
    <source>
        <dbReference type="HAMAP-Rule" id="MF_01677"/>
    </source>
</evidence>
<evidence type="ECO:0000259" key="7">
    <source>
        <dbReference type="SMART" id="SM01007"/>
    </source>
</evidence>
<dbReference type="InterPro" id="IPR001303">
    <property type="entry name" value="Aldolase_II/adducin_N"/>
</dbReference>
<feature type="binding site" evidence="6">
    <location>
        <position position="86"/>
    </location>
    <ligand>
        <name>Zn(2+)</name>
        <dbReference type="ChEBI" id="CHEBI:29105"/>
    </ligand>
</feature>
<sequence length="196" mass="21606">MIAAGARLWQQGWCPATSSNFSQRLGPDSCAVTVSGRDKGNLQPEDIMQVDLAGQALDGKKPSAETLLHTQLYRHDPEIGAVLHTHSMNATLVSTVAPSIVELSGLELLKAFAGNSSHQVTLRIPVFNNTQDIAALANDVETWMQQHGTGHAYLIRGHGLYTWGRDLPETLRHLEALEFLLEYYWHARPDTTEVVI</sequence>
<dbReference type="GO" id="GO:0008270">
    <property type="term" value="F:zinc ion binding"/>
    <property type="evidence" value="ECO:0007669"/>
    <property type="project" value="UniProtKB-UniRule"/>
</dbReference>
<dbReference type="GO" id="GO:0005737">
    <property type="term" value="C:cytoplasm"/>
    <property type="evidence" value="ECO:0007669"/>
    <property type="project" value="UniProtKB-UniRule"/>
</dbReference>
<comment type="similarity">
    <text evidence="6">Belongs to the aldolase class II family. MtnB subfamily.</text>
</comment>
<dbReference type="NCBIfam" id="NF006672">
    <property type="entry name" value="PRK09220.1"/>
    <property type="match status" value="1"/>
</dbReference>
<dbReference type="EC" id="4.2.1.109" evidence="6"/>
<dbReference type="GO" id="GO:0046570">
    <property type="term" value="F:methylthioribulose 1-phosphate dehydratase activity"/>
    <property type="evidence" value="ECO:0007669"/>
    <property type="project" value="UniProtKB-UniRule"/>
</dbReference>
<keyword evidence="5 6" id="KW-0456">Lyase</keyword>
<dbReference type="HAMAP" id="MF_01677">
    <property type="entry name" value="Salvage_MtnB"/>
    <property type="match status" value="1"/>
</dbReference>
<comment type="caution">
    <text evidence="8">The sequence shown here is derived from an EMBL/GenBank/DDBJ whole genome shotgun (WGS) entry which is preliminary data.</text>
</comment>
<feature type="domain" description="Class II aldolase/adducin N-terminal" evidence="7">
    <location>
        <begin position="1"/>
        <end position="185"/>
    </location>
</feature>
<dbReference type="EMBL" id="MASR01000002">
    <property type="protein sequence ID" value="OFE11661.1"/>
    <property type="molecule type" value="Genomic_DNA"/>
</dbReference>
<dbReference type="UniPathway" id="UPA00904">
    <property type="reaction ID" value="UER00875"/>
</dbReference>
<dbReference type="InterPro" id="IPR036409">
    <property type="entry name" value="Aldolase_II/adducin_N_sf"/>
</dbReference>
<dbReference type="SUPFAM" id="SSF53639">
    <property type="entry name" value="AraD/HMP-PK domain-like"/>
    <property type="match status" value="1"/>
</dbReference>
<feature type="binding site" evidence="6">
    <location>
        <position position="84"/>
    </location>
    <ligand>
        <name>Zn(2+)</name>
        <dbReference type="ChEBI" id="CHEBI:29105"/>
    </ligand>
</feature>
<dbReference type="NCBIfam" id="TIGR03328">
    <property type="entry name" value="salvage_mtnB"/>
    <property type="match status" value="1"/>
</dbReference>
<keyword evidence="9" id="KW-1185">Reference proteome</keyword>
<keyword evidence="3 6" id="KW-0862">Zinc</keyword>
<dbReference type="PANTHER" id="PTHR10640:SF7">
    <property type="entry name" value="METHYLTHIORIBULOSE-1-PHOSPHATE DEHYDRATASE"/>
    <property type="match status" value="1"/>
</dbReference>
<keyword evidence="1 6" id="KW-0028">Amino-acid biosynthesis</keyword>
<evidence type="ECO:0000313" key="9">
    <source>
        <dbReference type="Proteomes" id="UP000175669"/>
    </source>
</evidence>
<reference evidence="9" key="1">
    <citation type="submission" date="2016-07" db="EMBL/GenBank/DDBJ databases">
        <authorList>
            <person name="Florea S."/>
            <person name="Webb J.S."/>
            <person name="Jaromczyk J."/>
            <person name="Schardl C.L."/>
        </authorList>
    </citation>
    <scope>NUCLEOTIDE SEQUENCE [LARGE SCALE GENOMIC DNA]</scope>
    <source>
        <strain evidence="9">KCTC 42131</strain>
    </source>
</reference>
<evidence type="ECO:0000313" key="8">
    <source>
        <dbReference type="EMBL" id="OFE11661.1"/>
    </source>
</evidence>
<dbReference type="Pfam" id="PF00596">
    <property type="entry name" value="Aldolase_II"/>
    <property type="match status" value="1"/>
</dbReference>
<dbReference type="GO" id="GO:0005996">
    <property type="term" value="P:monosaccharide metabolic process"/>
    <property type="evidence" value="ECO:0007669"/>
    <property type="project" value="UniProtKB-ARBA"/>
</dbReference>
<name>A0A1E8CGV0_9GAMM</name>
<evidence type="ECO:0000256" key="5">
    <source>
        <dbReference type="ARBA" id="ARBA00023239"/>
    </source>
</evidence>
<dbReference type="STRING" id="1524254.PHACT_12290"/>
<comment type="pathway">
    <text evidence="6">Amino-acid biosynthesis; L-methionine biosynthesis via salvage pathway; L-methionine from S-methyl-5-thio-alpha-D-ribose 1-phosphate: step 2/6.</text>
</comment>
<dbReference type="SMART" id="SM01007">
    <property type="entry name" value="Aldolase_II"/>
    <property type="match status" value="1"/>
</dbReference>
<comment type="catalytic activity">
    <reaction evidence="6">
        <text>5-(methylsulfanyl)-D-ribulose 1-phosphate = 5-methylsulfanyl-2,3-dioxopentyl phosphate + H2O</text>
        <dbReference type="Rhea" id="RHEA:15549"/>
        <dbReference type="ChEBI" id="CHEBI:15377"/>
        <dbReference type="ChEBI" id="CHEBI:58548"/>
        <dbReference type="ChEBI" id="CHEBI:58828"/>
        <dbReference type="EC" id="4.2.1.109"/>
    </reaction>
</comment>
<comment type="function">
    <text evidence="6">Catalyzes the dehydration of methylthioribulose-1-phosphate (MTRu-1-P) into 2,3-diketo-5-methylthiopentyl-1-phosphate (DK-MTP-1-P).</text>
</comment>
<dbReference type="GO" id="GO:0019509">
    <property type="term" value="P:L-methionine salvage from methylthioadenosine"/>
    <property type="evidence" value="ECO:0007669"/>
    <property type="project" value="UniProtKB-UniRule"/>
</dbReference>
<evidence type="ECO:0000256" key="1">
    <source>
        <dbReference type="ARBA" id="ARBA00022605"/>
    </source>
</evidence>